<gene>
    <name evidence="2" type="ORF">CMV_000221</name>
</gene>
<proteinExistence type="predicted"/>
<feature type="compositionally biased region" description="Low complexity" evidence="1">
    <location>
        <begin position="35"/>
        <end position="46"/>
    </location>
</feature>
<accession>A0A8J4S1R2</accession>
<comment type="caution">
    <text evidence="2">The sequence shown here is derived from an EMBL/GenBank/DDBJ whole genome shotgun (WGS) entry which is preliminary data.</text>
</comment>
<feature type="region of interest" description="Disordered" evidence="1">
    <location>
        <begin position="86"/>
        <end position="129"/>
    </location>
</feature>
<feature type="compositionally biased region" description="Polar residues" evidence="1">
    <location>
        <begin position="109"/>
        <end position="129"/>
    </location>
</feature>
<reference evidence="2" key="1">
    <citation type="submission" date="2020-03" db="EMBL/GenBank/DDBJ databases">
        <title>Castanea mollissima Vanexum genome sequencing.</title>
        <authorList>
            <person name="Staton M."/>
        </authorList>
    </citation>
    <scope>NUCLEOTIDE SEQUENCE</scope>
    <source>
        <tissue evidence="2">Leaf</tissue>
    </source>
</reference>
<organism evidence="2 3">
    <name type="scientific">Castanea mollissima</name>
    <name type="common">Chinese chestnut</name>
    <dbReference type="NCBI Taxonomy" id="60419"/>
    <lineage>
        <taxon>Eukaryota</taxon>
        <taxon>Viridiplantae</taxon>
        <taxon>Streptophyta</taxon>
        <taxon>Embryophyta</taxon>
        <taxon>Tracheophyta</taxon>
        <taxon>Spermatophyta</taxon>
        <taxon>Magnoliopsida</taxon>
        <taxon>eudicotyledons</taxon>
        <taxon>Gunneridae</taxon>
        <taxon>Pentapetalae</taxon>
        <taxon>rosids</taxon>
        <taxon>fabids</taxon>
        <taxon>Fagales</taxon>
        <taxon>Fagaceae</taxon>
        <taxon>Castanea</taxon>
    </lineage>
</organism>
<dbReference type="EMBL" id="JRKL02000010">
    <property type="protein sequence ID" value="KAF3976625.1"/>
    <property type="molecule type" value="Genomic_DNA"/>
</dbReference>
<protein>
    <submittedName>
        <fullName evidence="2">Uncharacterized protein</fullName>
    </submittedName>
</protein>
<sequence length="129" mass="14290">MLSCSIWHQNHEKKTDTNALSNKKKKKVAKILHGSTSSNKSGRSSSLQGIQISSEEYRQREKEEICEPKAGLSNIMEQMASFIQGMQHQSRTGFQGIDVGSGAQDKQYPHTQGSSVASHENEQQGNKTI</sequence>
<dbReference type="AlphaFoldDB" id="A0A8J4S1R2"/>
<evidence type="ECO:0000256" key="1">
    <source>
        <dbReference type="SAM" id="MobiDB-lite"/>
    </source>
</evidence>
<evidence type="ECO:0000313" key="2">
    <source>
        <dbReference type="EMBL" id="KAF3976625.1"/>
    </source>
</evidence>
<dbReference type="OrthoDB" id="1791755at2759"/>
<name>A0A8J4S1R2_9ROSI</name>
<feature type="compositionally biased region" description="Basic and acidic residues" evidence="1">
    <location>
        <begin position="55"/>
        <end position="64"/>
    </location>
</feature>
<feature type="region of interest" description="Disordered" evidence="1">
    <location>
        <begin position="1"/>
        <end position="64"/>
    </location>
</feature>
<keyword evidence="3" id="KW-1185">Reference proteome</keyword>
<evidence type="ECO:0000313" key="3">
    <source>
        <dbReference type="Proteomes" id="UP000737018"/>
    </source>
</evidence>
<dbReference type="Proteomes" id="UP000737018">
    <property type="component" value="Unassembled WGS sequence"/>
</dbReference>